<dbReference type="SUPFAM" id="SSF50965">
    <property type="entry name" value="Galactose oxidase, central domain"/>
    <property type="match status" value="1"/>
</dbReference>
<protein>
    <submittedName>
        <fullName evidence="1">Uncharacterized protein</fullName>
    </submittedName>
</protein>
<dbReference type="InterPro" id="IPR011043">
    <property type="entry name" value="Gal_Oxase/kelch_b-propeller"/>
</dbReference>
<dbReference type="OrthoDB" id="5508165at2"/>
<gene>
    <name evidence="1" type="ORF">FRD01_03240</name>
</gene>
<dbReference type="AlphaFoldDB" id="A0A5B8XRP9"/>
<accession>A0A5B8XRP9</accession>
<proteinExistence type="predicted"/>
<evidence type="ECO:0000313" key="2">
    <source>
        <dbReference type="Proteomes" id="UP000321595"/>
    </source>
</evidence>
<sequence>MMRTMHWMIVGLLAASLGCGGDEGGPSLRIDVFGYGPDFQGGTGFVSGLPGFEGQETVNVSLVQPLDRRTLKRGSFVASSQTGKVPELSFGQNLRLDLEVLNGAGEVIASGSTPRFDYTPEEGDKTFRIQVLGADSVSPVGSVVLDSSTQERRFTQSRFDYRAMPESSCTSDDQCGPSATCSGTPQTCKTWLGRAGHAMAQLSDGRVIVAGGGDPTPGAATLTLPKYRTMTVDLQIFDPATGYFTEAGFDSAGNDRFDQPFVHGTMTAIGDDKFVVAGGFTKQEDGVMATDGLYLVDMNQPEGSRISAIRGSDGQPSRLKVARGWHAAAYRPSDNAVLFIGGLGVLGEDDVLPTFEILEVSTGDILGPFNLDEARAEATALTMGDGTSIWVLGGRNAEGAMASTEVIAGTESSPEADMREARFGHSAIRISTSPNASLAMVIGGYTDFEGAATGGFEIGGIGRGAFQGGNDWTLSDARGRLMAVELPVSRDIVVLGGKNAGQNVDSVERLEFTDLTQALPYQARAAGVLDEHRYQGTALVLSSGKVLLVGGVGSIQGSIAARDSASFYNAHDPVPAPAN</sequence>
<dbReference type="InterPro" id="IPR037293">
    <property type="entry name" value="Gal_Oxidase_central_sf"/>
</dbReference>
<dbReference type="Proteomes" id="UP000321595">
    <property type="component" value="Chromosome"/>
</dbReference>
<dbReference type="InterPro" id="IPR015915">
    <property type="entry name" value="Kelch-typ_b-propeller"/>
</dbReference>
<keyword evidence="2" id="KW-1185">Reference proteome</keyword>
<organism evidence="1 2">
    <name type="scientific">Microvenator marinus</name>
    <dbReference type="NCBI Taxonomy" id="2600177"/>
    <lineage>
        <taxon>Bacteria</taxon>
        <taxon>Deltaproteobacteria</taxon>
        <taxon>Bradymonadales</taxon>
        <taxon>Microvenatoraceae</taxon>
        <taxon>Microvenator</taxon>
    </lineage>
</organism>
<dbReference type="KEGG" id="bbae:FRD01_03240"/>
<dbReference type="EMBL" id="CP042467">
    <property type="protein sequence ID" value="QED26286.1"/>
    <property type="molecule type" value="Genomic_DNA"/>
</dbReference>
<evidence type="ECO:0000313" key="1">
    <source>
        <dbReference type="EMBL" id="QED26286.1"/>
    </source>
</evidence>
<dbReference type="RefSeq" id="WP_146957601.1">
    <property type="nucleotide sequence ID" value="NZ_CP042467.1"/>
</dbReference>
<dbReference type="Gene3D" id="2.130.10.80">
    <property type="entry name" value="Galactose oxidase/kelch, beta-propeller"/>
    <property type="match status" value="1"/>
</dbReference>
<dbReference type="PROSITE" id="PS51257">
    <property type="entry name" value="PROKAR_LIPOPROTEIN"/>
    <property type="match status" value="1"/>
</dbReference>
<name>A0A5B8XRP9_9DELT</name>
<dbReference type="Gene3D" id="2.120.10.80">
    <property type="entry name" value="Kelch-type beta propeller"/>
    <property type="match status" value="1"/>
</dbReference>
<reference evidence="1 2" key="1">
    <citation type="submission" date="2019-08" db="EMBL/GenBank/DDBJ databases">
        <authorList>
            <person name="Liang Q."/>
        </authorList>
    </citation>
    <scope>NUCLEOTIDE SEQUENCE [LARGE SCALE GENOMIC DNA]</scope>
    <source>
        <strain evidence="1 2">V1718</strain>
    </source>
</reference>